<dbReference type="AlphaFoldDB" id="A0AAE1YAZ2"/>
<evidence type="ECO:0000313" key="2">
    <source>
        <dbReference type="EMBL" id="KAK4426787.1"/>
    </source>
</evidence>
<sequence>MRKDRGFLYMSELDIKHKIPLWFMSIFKSKIASPKVWRDVVLKAAKIPAATGVEWGIVDSAHENAEKTVEAAVRLGMDLVRRKWDGQVYADNRRTVVADVLAVLGSDETVGDSGDNVDESKRVSRL</sequence>
<protein>
    <submittedName>
        <fullName evidence="2">Enoyl-CoA delta isomerase 1, peroxisomal</fullName>
    </submittedName>
</protein>
<accession>A0AAE1YAZ2</accession>
<keyword evidence="2" id="KW-0413">Isomerase</keyword>
<reference evidence="2" key="1">
    <citation type="submission" date="2020-06" db="EMBL/GenBank/DDBJ databases">
        <authorList>
            <person name="Li T."/>
            <person name="Hu X."/>
            <person name="Zhang T."/>
            <person name="Song X."/>
            <person name="Zhang H."/>
            <person name="Dai N."/>
            <person name="Sheng W."/>
            <person name="Hou X."/>
            <person name="Wei L."/>
        </authorList>
    </citation>
    <scope>NUCLEOTIDE SEQUENCE</scope>
    <source>
        <strain evidence="2">3651</strain>
        <tissue evidence="2">Leaf</tissue>
    </source>
</reference>
<name>A0AAE1YAZ2_9LAMI</name>
<comment type="caution">
    <text evidence="2">The sequence shown here is derived from an EMBL/GenBank/DDBJ whole genome shotgun (WGS) entry which is preliminary data.</text>
</comment>
<evidence type="ECO:0000256" key="1">
    <source>
        <dbReference type="SAM" id="MobiDB-lite"/>
    </source>
</evidence>
<reference evidence="2" key="2">
    <citation type="journal article" date="2024" name="Plant">
        <title>Genomic evolution and insights into agronomic trait innovations of Sesamum species.</title>
        <authorList>
            <person name="Miao H."/>
            <person name="Wang L."/>
            <person name="Qu L."/>
            <person name="Liu H."/>
            <person name="Sun Y."/>
            <person name="Le M."/>
            <person name="Wang Q."/>
            <person name="Wei S."/>
            <person name="Zheng Y."/>
            <person name="Lin W."/>
            <person name="Duan Y."/>
            <person name="Cao H."/>
            <person name="Xiong S."/>
            <person name="Wang X."/>
            <person name="Wei L."/>
            <person name="Li C."/>
            <person name="Ma Q."/>
            <person name="Ju M."/>
            <person name="Zhao R."/>
            <person name="Li G."/>
            <person name="Mu C."/>
            <person name="Tian Q."/>
            <person name="Mei H."/>
            <person name="Zhang T."/>
            <person name="Gao T."/>
            <person name="Zhang H."/>
        </authorList>
    </citation>
    <scope>NUCLEOTIDE SEQUENCE</scope>
    <source>
        <strain evidence="2">3651</strain>
    </source>
</reference>
<keyword evidence="3" id="KW-1185">Reference proteome</keyword>
<dbReference type="Proteomes" id="UP001293254">
    <property type="component" value="Unassembled WGS sequence"/>
</dbReference>
<proteinExistence type="predicted"/>
<evidence type="ECO:0000313" key="3">
    <source>
        <dbReference type="Proteomes" id="UP001293254"/>
    </source>
</evidence>
<organism evidence="2 3">
    <name type="scientific">Sesamum alatum</name>
    <dbReference type="NCBI Taxonomy" id="300844"/>
    <lineage>
        <taxon>Eukaryota</taxon>
        <taxon>Viridiplantae</taxon>
        <taxon>Streptophyta</taxon>
        <taxon>Embryophyta</taxon>
        <taxon>Tracheophyta</taxon>
        <taxon>Spermatophyta</taxon>
        <taxon>Magnoliopsida</taxon>
        <taxon>eudicotyledons</taxon>
        <taxon>Gunneridae</taxon>
        <taxon>Pentapetalae</taxon>
        <taxon>asterids</taxon>
        <taxon>lamiids</taxon>
        <taxon>Lamiales</taxon>
        <taxon>Pedaliaceae</taxon>
        <taxon>Sesamum</taxon>
    </lineage>
</organism>
<dbReference type="EMBL" id="JACGWO010000005">
    <property type="protein sequence ID" value="KAK4426787.1"/>
    <property type="molecule type" value="Genomic_DNA"/>
</dbReference>
<feature type="region of interest" description="Disordered" evidence="1">
    <location>
        <begin position="107"/>
        <end position="126"/>
    </location>
</feature>
<dbReference type="GO" id="GO:0016853">
    <property type="term" value="F:isomerase activity"/>
    <property type="evidence" value="ECO:0007669"/>
    <property type="project" value="UniProtKB-KW"/>
</dbReference>
<gene>
    <name evidence="2" type="ORF">Salat_1447400</name>
</gene>